<dbReference type="Pfam" id="PF13668">
    <property type="entry name" value="Ferritin_2"/>
    <property type="match status" value="1"/>
</dbReference>
<dbReference type="InterPro" id="IPR052965">
    <property type="entry name" value="Pigment-catalase-like"/>
</dbReference>
<dbReference type="PANTHER" id="PTHR31694">
    <property type="entry name" value="DESICCATION-LIKE PROTEIN"/>
    <property type="match status" value="1"/>
</dbReference>
<evidence type="ECO:0000313" key="3">
    <source>
        <dbReference type="Proteomes" id="UP001642487"/>
    </source>
</evidence>
<evidence type="ECO:0008006" key="4">
    <source>
        <dbReference type="Google" id="ProtNLM"/>
    </source>
</evidence>
<keyword evidence="3" id="KW-1185">Reference proteome</keyword>
<accession>A0ABP0XT39</accession>
<reference evidence="2 3" key="1">
    <citation type="submission" date="2024-03" db="EMBL/GenBank/DDBJ databases">
        <authorList>
            <person name="Gkanogiannis A."/>
            <person name="Becerra Lopez-Lavalle L."/>
        </authorList>
    </citation>
    <scope>NUCLEOTIDE SEQUENCE [LARGE SCALE GENOMIC DNA]</scope>
</reference>
<keyword evidence="1" id="KW-1133">Transmembrane helix</keyword>
<dbReference type="PANTHER" id="PTHR31694:SF26">
    <property type="entry name" value="OS05G0151100 PROTEIN"/>
    <property type="match status" value="1"/>
</dbReference>
<evidence type="ECO:0000313" key="2">
    <source>
        <dbReference type="EMBL" id="CAK9310086.1"/>
    </source>
</evidence>
<evidence type="ECO:0000256" key="1">
    <source>
        <dbReference type="SAM" id="Phobius"/>
    </source>
</evidence>
<sequence>MVAPDVEVFRFASNFEYLEGEFYLNSALGRGIDSINPSLAFGGPPPIGAQKANLDPIYANIFEEFGYKEIGQLRAVIEAVGGRDIKRPLLNLSKEVFSYMIDKAVGFKLSSRFDSYANSINFLITASVFPYAGLVGLVGATPLLLFIQSRKRLDRVVLYEHCCTKGPTIVVPYNLTVAEFTNLTSTLANQLGRCGLKDEGIIVPQSSLRVENQTESNILVADVSSLSYSRIVQEILRILYGTSSENMSGAFFSEGANGLIARSLLGL</sequence>
<keyword evidence="1" id="KW-0812">Transmembrane</keyword>
<feature type="transmembrane region" description="Helical" evidence="1">
    <location>
        <begin position="128"/>
        <end position="147"/>
    </location>
</feature>
<gene>
    <name evidence="2" type="ORF">CITCOLO1_LOCUS1695</name>
</gene>
<name>A0ABP0XT39_9ROSI</name>
<keyword evidence="1" id="KW-0472">Membrane</keyword>
<protein>
    <recommendedName>
        <fullName evidence="4">Desiccation-related protein PCC13-62-like</fullName>
    </recommendedName>
</protein>
<dbReference type="Proteomes" id="UP001642487">
    <property type="component" value="Chromosome 1"/>
</dbReference>
<organism evidence="2 3">
    <name type="scientific">Citrullus colocynthis</name>
    <name type="common">colocynth</name>
    <dbReference type="NCBI Taxonomy" id="252529"/>
    <lineage>
        <taxon>Eukaryota</taxon>
        <taxon>Viridiplantae</taxon>
        <taxon>Streptophyta</taxon>
        <taxon>Embryophyta</taxon>
        <taxon>Tracheophyta</taxon>
        <taxon>Spermatophyta</taxon>
        <taxon>Magnoliopsida</taxon>
        <taxon>eudicotyledons</taxon>
        <taxon>Gunneridae</taxon>
        <taxon>Pentapetalae</taxon>
        <taxon>rosids</taxon>
        <taxon>fabids</taxon>
        <taxon>Cucurbitales</taxon>
        <taxon>Cucurbitaceae</taxon>
        <taxon>Benincaseae</taxon>
        <taxon>Citrullus</taxon>
    </lineage>
</organism>
<proteinExistence type="predicted"/>
<dbReference type="EMBL" id="OZ021735">
    <property type="protein sequence ID" value="CAK9310086.1"/>
    <property type="molecule type" value="Genomic_DNA"/>
</dbReference>